<dbReference type="RefSeq" id="WP_123816027.1">
    <property type="nucleotide sequence ID" value="NZ_RKQZ01000001.1"/>
</dbReference>
<evidence type="ECO:0000259" key="3">
    <source>
        <dbReference type="PROSITE" id="PS51186"/>
    </source>
</evidence>
<accession>A0A3N4YV06</accession>
<keyword evidence="4" id="KW-0687">Ribonucleoprotein</keyword>
<proteinExistence type="predicted"/>
<dbReference type="Gene3D" id="3.40.630.30">
    <property type="match status" value="1"/>
</dbReference>
<dbReference type="Proteomes" id="UP000280501">
    <property type="component" value="Unassembled WGS sequence"/>
</dbReference>
<keyword evidence="2" id="KW-0012">Acyltransferase</keyword>
<evidence type="ECO:0000256" key="1">
    <source>
        <dbReference type="ARBA" id="ARBA00022679"/>
    </source>
</evidence>
<dbReference type="SUPFAM" id="SSF55729">
    <property type="entry name" value="Acyl-CoA N-acyltransferases (Nat)"/>
    <property type="match status" value="1"/>
</dbReference>
<dbReference type="OrthoDB" id="70840at2"/>
<dbReference type="PANTHER" id="PTHR43877">
    <property type="entry name" value="AMINOALKYLPHOSPHONATE N-ACETYLTRANSFERASE-RELATED-RELATED"/>
    <property type="match status" value="1"/>
</dbReference>
<evidence type="ECO:0000313" key="4">
    <source>
        <dbReference type="EMBL" id="RPF23224.1"/>
    </source>
</evidence>
<feature type="domain" description="N-acetyltransferase" evidence="3">
    <location>
        <begin position="22"/>
        <end position="172"/>
    </location>
</feature>
<dbReference type="InterPro" id="IPR050832">
    <property type="entry name" value="Bact_Acetyltransf"/>
</dbReference>
<dbReference type="InterPro" id="IPR000182">
    <property type="entry name" value="GNAT_dom"/>
</dbReference>
<keyword evidence="4" id="KW-0689">Ribosomal protein</keyword>
<protein>
    <submittedName>
        <fullName evidence="4">Ribosomal protein S18 acetylase RimI-like enzyme</fullName>
    </submittedName>
</protein>
<evidence type="ECO:0000313" key="5">
    <source>
        <dbReference type="Proteomes" id="UP000280501"/>
    </source>
</evidence>
<sequence length="172" mass="18156">MTEVLGARGSRPAEAGVERVPFEHPDAVELRLAAVAELAERYGDDGDAAEYFDPATIVATVVIRVGGVAAAGGSVRDLSGADDGVDGLHPPGTGEVKRVFVGPGFRRRGLSTLIMGELEKSAREAGLARLVLETGTEQPEAIALYEKLGYERIAPYGKYAGEPEQRCYGKAL</sequence>
<dbReference type="Pfam" id="PF00583">
    <property type="entry name" value="Acetyltransf_1"/>
    <property type="match status" value="1"/>
</dbReference>
<evidence type="ECO:0000256" key="2">
    <source>
        <dbReference type="ARBA" id="ARBA00023315"/>
    </source>
</evidence>
<dbReference type="AlphaFoldDB" id="A0A3N4YV06"/>
<dbReference type="GO" id="GO:0016747">
    <property type="term" value="F:acyltransferase activity, transferring groups other than amino-acyl groups"/>
    <property type="evidence" value="ECO:0007669"/>
    <property type="project" value="InterPro"/>
</dbReference>
<reference evidence="4 5" key="1">
    <citation type="submission" date="2018-11" db="EMBL/GenBank/DDBJ databases">
        <title>Sequencing the genomes of 1000 actinobacteria strains.</title>
        <authorList>
            <person name="Klenk H.-P."/>
        </authorList>
    </citation>
    <scope>NUCLEOTIDE SEQUENCE [LARGE SCALE GENOMIC DNA]</scope>
    <source>
        <strain evidence="4 5">DSM 15700</strain>
    </source>
</reference>
<name>A0A3N4YV06_9MICO</name>
<organism evidence="4 5">
    <name type="scientific">Myceligenerans xiligouense</name>
    <dbReference type="NCBI Taxonomy" id="253184"/>
    <lineage>
        <taxon>Bacteria</taxon>
        <taxon>Bacillati</taxon>
        <taxon>Actinomycetota</taxon>
        <taxon>Actinomycetes</taxon>
        <taxon>Micrococcales</taxon>
        <taxon>Promicromonosporaceae</taxon>
        <taxon>Myceligenerans</taxon>
    </lineage>
</organism>
<dbReference type="GO" id="GO:0005840">
    <property type="term" value="C:ribosome"/>
    <property type="evidence" value="ECO:0007669"/>
    <property type="project" value="UniProtKB-KW"/>
</dbReference>
<comment type="caution">
    <text evidence="4">The sequence shown here is derived from an EMBL/GenBank/DDBJ whole genome shotgun (WGS) entry which is preliminary data.</text>
</comment>
<gene>
    <name evidence="4" type="ORF">EDD34_3909</name>
</gene>
<dbReference type="PANTHER" id="PTHR43877:SF2">
    <property type="entry name" value="AMINOALKYLPHOSPHONATE N-ACETYLTRANSFERASE-RELATED"/>
    <property type="match status" value="1"/>
</dbReference>
<dbReference type="EMBL" id="RKQZ01000001">
    <property type="protein sequence ID" value="RPF23224.1"/>
    <property type="molecule type" value="Genomic_DNA"/>
</dbReference>
<dbReference type="InterPro" id="IPR016181">
    <property type="entry name" value="Acyl_CoA_acyltransferase"/>
</dbReference>
<dbReference type="CDD" id="cd04301">
    <property type="entry name" value="NAT_SF"/>
    <property type="match status" value="1"/>
</dbReference>
<keyword evidence="1" id="KW-0808">Transferase</keyword>
<keyword evidence="5" id="KW-1185">Reference proteome</keyword>
<dbReference type="PROSITE" id="PS51186">
    <property type="entry name" value="GNAT"/>
    <property type="match status" value="1"/>
</dbReference>